<keyword evidence="4" id="KW-0677">Repeat</keyword>
<protein>
    <submittedName>
        <fullName evidence="7">HEAT repeat domain-containing protein</fullName>
    </submittedName>
</protein>
<feature type="transmembrane region" description="Helical" evidence="6">
    <location>
        <begin position="253"/>
        <end position="272"/>
    </location>
</feature>
<comment type="subcellular location">
    <subcellularLocation>
        <location evidence="1">Cytoplasm</location>
    </subcellularLocation>
</comment>
<keyword evidence="8" id="KW-1185">Reference proteome</keyword>
<feature type="transmembrane region" description="Helical" evidence="6">
    <location>
        <begin position="284"/>
        <end position="306"/>
    </location>
</feature>
<keyword evidence="2" id="KW-0813">Transport</keyword>
<dbReference type="GeneID" id="41328495"/>
<evidence type="ECO:0000256" key="3">
    <source>
        <dbReference type="ARBA" id="ARBA00022490"/>
    </source>
</evidence>
<gene>
    <name evidence="7" type="ORF">DSAG12_00494</name>
</gene>
<dbReference type="InterPro" id="IPR016024">
    <property type="entry name" value="ARM-type_fold"/>
</dbReference>
<evidence type="ECO:0000256" key="1">
    <source>
        <dbReference type="ARBA" id="ARBA00004496"/>
    </source>
</evidence>
<evidence type="ECO:0000313" key="8">
    <source>
        <dbReference type="Proteomes" id="UP000321408"/>
    </source>
</evidence>
<dbReference type="GO" id="GO:0005737">
    <property type="term" value="C:cytoplasm"/>
    <property type="evidence" value="ECO:0007669"/>
    <property type="project" value="UniProtKB-SubCell"/>
</dbReference>
<reference evidence="7 8" key="1">
    <citation type="journal article" date="2020" name="Nature">
        <title>Isolation of an archaeon at the prokaryote-eukaryote interface.</title>
        <authorList>
            <person name="Imachi H."/>
            <person name="Nobu M.K."/>
            <person name="Nakahara N."/>
            <person name="Morono Y."/>
            <person name="Ogawara M."/>
            <person name="Takaki Y."/>
            <person name="Takano Y."/>
            <person name="Uematsu K."/>
            <person name="Ikuta T."/>
            <person name="Ito M."/>
            <person name="Matsui Y."/>
            <person name="Miyazaki M."/>
            <person name="Murata K."/>
            <person name="Saito Y."/>
            <person name="Sakai S."/>
            <person name="Song C."/>
            <person name="Tasumi E."/>
            <person name="Yamanaka Y."/>
            <person name="Yamaguchi T."/>
            <person name="Kamagata Y."/>
            <person name="Tamaki H."/>
            <person name="Takai K."/>
        </authorList>
    </citation>
    <scope>NUCLEOTIDE SEQUENCE [LARGE SCALE GENOMIC DNA]</scope>
    <source>
        <strain evidence="7 8">MK-D1</strain>
    </source>
</reference>
<name>A0A5B9D6T9_9ARCH</name>
<dbReference type="InterPro" id="IPR040122">
    <property type="entry name" value="Importin_beta"/>
</dbReference>
<keyword evidence="3" id="KW-0963">Cytoplasm</keyword>
<evidence type="ECO:0000313" key="7">
    <source>
        <dbReference type="EMBL" id="QEE14681.1"/>
    </source>
</evidence>
<sequence length="1176" mass="134564">MALIDNLIIILYSVVGLSTFLFGFSLVFKNLRKINRIEREKFDLGDWLASIGFGVMFTLAILFALNLSIESFIITEDPLPSIAGFLLVIMIGILLIYPLWEVIFLGRPTADSVHDFHKFLESRILDRFKGKMAYLVSFGIFIVIYIIPVIVFTLLLDYSFIEILFVWFLLFPLFFLNYFAANGIVSAILQTSFRKTISSDIIEASNTGKNTKKMIINVFVMMITWLPFLLNAYNIANPIIRAINGYELLEKDPIMGIISLVTTVPLGIKGFFNKFWNKKSKTKTIDFLFSGYIFIAIGINMLINFFQINEGLVVSVFSQVGFLSSLSAIFSDYTLLVPIIVIQSLITLVYGLIIFFQKNSDFHSDIRLRATSIAFGIKDLDDLIKKDDPGAKKKRKEKERKYDYLTLYKSLLLPPVFSKYGVDLNEQVRLKARQYLLLISINSTEHAQKIVDFVFETSIDPKSSVKFKYSKYSVKEAINLLGDIGKKYPEFVMTRMIEALPESDIQIQRYILDALGDIGEKKENLIVILDEIEPLLESTRYELRTAAFQAISEMVMEGSNDDKEFIQIALKKVYEILSECYKNPDIIDTAMESLVQMSARIANDLDISKIIPFIHYSEGKDKDTNDYIIQNAIIVLGYMVYYNIDTFPLEDIKNYLKDKRNFIRYVACDAIGNFILKCPDNFKESLLVNLMIISLYDDDDDVCEMCTESITEFLVLNKNYEPIIDGQKISVLNYYLKALSSSERKIAEKASEALKSISPLYEENIYPQLEEIIKKQENLELVRDSLHVIALSGIEEHLSVDLNLIYGLTEHTDASVRSEAVYTLGLLSKNRTDIDENYIIKLIDDPDPQVRSQTIFALGKIGINKPDKVIPILIQGFFEIDRQSDDKINEVELFAESLGLIGAEHPSNEIIVSLQSGLMGDSNPFTKDVMAHALGAIGHGMIRSGNATRRIENEAFYNSVSWLRSQSKKEYTIGNLVIIFIEALQLKSIPNSVMDEISDSVQDLLPVFLFVDEDERKKNRILTTIKELLAQAYYSNYNNEILENIDRIDSLISFKRSFETDLTSLQEQFIFFSKQYTSDGKQFYDQGNVFLQLVKKEEPEFYDYALRSFEVAIDLAPFEFFTPNCLLQMAIILEHKGEHLEAKKKYEEALEIFSSLDEIEKMKECEQALTSIQQHL</sequence>
<feature type="transmembrane region" description="Helical" evidence="6">
    <location>
        <begin position="6"/>
        <end position="27"/>
    </location>
</feature>
<dbReference type="PANTHER" id="PTHR10527">
    <property type="entry name" value="IMPORTIN BETA"/>
    <property type="match status" value="1"/>
</dbReference>
<evidence type="ECO:0000256" key="5">
    <source>
        <dbReference type="ARBA" id="ARBA00022927"/>
    </source>
</evidence>
<dbReference type="SUPFAM" id="SSF48371">
    <property type="entry name" value="ARM repeat"/>
    <property type="match status" value="1"/>
</dbReference>
<dbReference type="Pfam" id="PF13646">
    <property type="entry name" value="HEAT_2"/>
    <property type="match status" value="1"/>
</dbReference>
<dbReference type="InterPro" id="IPR011989">
    <property type="entry name" value="ARM-like"/>
</dbReference>
<dbReference type="Proteomes" id="UP000321408">
    <property type="component" value="Chromosome"/>
</dbReference>
<evidence type="ECO:0000256" key="2">
    <source>
        <dbReference type="ARBA" id="ARBA00022448"/>
    </source>
</evidence>
<feature type="transmembrane region" description="Helical" evidence="6">
    <location>
        <begin position="335"/>
        <end position="356"/>
    </location>
</feature>
<organism evidence="7 8">
    <name type="scientific">Promethearchaeum syntrophicum</name>
    <dbReference type="NCBI Taxonomy" id="2594042"/>
    <lineage>
        <taxon>Archaea</taxon>
        <taxon>Promethearchaeati</taxon>
        <taxon>Promethearchaeota</taxon>
        <taxon>Promethearchaeia</taxon>
        <taxon>Promethearchaeales</taxon>
        <taxon>Promethearchaeaceae</taxon>
        <taxon>Promethearchaeum</taxon>
    </lineage>
</organism>
<dbReference type="InterPro" id="IPR011990">
    <property type="entry name" value="TPR-like_helical_dom_sf"/>
</dbReference>
<proteinExistence type="predicted"/>
<keyword evidence="5" id="KW-0653">Protein transport</keyword>
<evidence type="ECO:0000256" key="6">
    <source>
        <dbReference type="SAM" id="Phobius"/>
    </source>
</evidence>
<keyword evidence="6" id="KW-1133">Transmembrane helix</keyword>
<feature type="transmembrane region" description="Helical" evidence="6">
    <location>
        <begin position="214"/>
        <end position="233"/>
    </location>
</feature>
<feature type="transmembrane region" description="Helical" evidence="6">
    <location>
        <begin position="167"/>
        <end position="193"/>
    </location>
</feature>
<dbReference type="Gene3D" id="1.25.40.10">
    <property type="entry name" value="Tetratricopeptide repeat domain"/>
    <property type="match status" value="1"/>
</dbReference>
<feature type="transmembrane region" description="Helical" evidence="6">
    <location>
        <begin position="47"/>
        <end position="69"/>
    </location>
</feature>
<reference evidence="7 8" key="2">
    <citation type="journal article" date="2024" name="Int. J. Syst. Evol. Microbiol.">
        <title>Promethearchaeum syntrophicum gen. nov., sp. nov., an anaerobic, obligately syntrophic archaeon, the first isolate of the lineage 'Asgard' archaea, and proposal of the new archaeal phylum Promethearchaeota phyl. nov. and kingdom Promethearchaeati regn. nov.</title>
        <authorList>
            <person name="Imachi H."/>
            <person name="Nobu M.K."/>
            <person name="Kato S."/>
            <person name="Takaki Y."/>
            <person name="Miyazaki M."/>
            <person name="Miyata M."/>
            <person name="Ogawara M."/>
            <person name="Saito Y."/>
            <person name="Sakai S."/>
            <person name="Tahara Y.O."/>
            <person name="Takano Y."/>
            <person name="Tasumi E."/>
            <person name="Uematsu K."/>
            <person name="Yoshimura T."/>
            <person name="Itoh T."/>
            <person name="Ohkuma M."/>
            <person name="Takai K."/>
        </authorList>
    </citation>
    <scope>NUCLEOTIDE SEQUENCE [LARGE SCALE GENOMIC DNA]</scope>
    <source>
        <strain evidence="7 8">MK-D1</strain>
    </source>
</reference>
<dbReference type="EMBL" id="CP042905">
    <property type="protein sequence ID" value="QEE14681.1"/>
    <property type="molecule type" value="Genomic_DNA"/>
</dbReference>
<feature type="transmembrane region" description="Helical" evidence="6">
    <location>
        <begin position="312"/>
        <end position="330"/>
    </location>
</feature>
<dbReference type="AlphaFoldDB" id="A0A5B9D6T9"/>
<dbReference type="OrthoDB" id="142930at2157"/>
<feature type="transmembrane region" description="Helical" evidence="6">
    <location>
        <begin position="81"/>
        <end position="100"/>
    </location>
</feature>
<keyword evidence="6" id="KW-0812">Transmembrane</keyword>
<dbReference type="GO" id="GO:0006606">
    <property type="term" value="P:protein import into nucleus"/>
    <property type="evidence" value="ECO:0007669"/>
    <property type="project" value="InterPro"/>
</dbReference>
<evidence type="ECO:0000256" key="4">
    <source>
        <dbReference type="ARBA" id="ARBA00022737"/>
    </source>
</evidence>
<keyword evidence="6" id="KW-0472">Membrane</keyword>
<dbReference type="Gene3D" id="1.25.10.10">
    <property type="entry name" value="Leucine-rich Repeat Variant"/>
    <property type="match status" value="2"/>
</dbReference>
<feature type="transmembrane region" description="Helical" evidence="6">
    <location>
        <begin position="132"/>
        <end position="155"/>
    </location>
</feature>
<dbReference type="KEGG" id="psyt:DSAG12_00494"/>
<dbReference type="RefSeq" id="WP_147661624.1">
    <property type="nucleotide sequence ID" value="NZ_CP042905.2"/>
</dbReference>
<dbReference type="SUPFAM" id="SSF48452">
    <property type="entry name" value="TPR-like"/>
    <property type="match status" value="1"/>
</dbReference>
<accession>A0A5B9D6T9</accession>